<dbReference type="OrthoDB" id="9950135at2759"/>
<accession>A0A0C2MJR8</accession>
<gene>
    <name evidence="1" type="ORF">RF11_08606</name>
</gene>
<dbReference type="SUPFAM" id="SSF56672">
    <property type="entry name" value="DNA/RNA polymerases"/>
    <property type="match status" value="1"/>
</dbReference>
<evidence type="ECO:0008006" key="3">
    <source>
        <dbReference type="Google" id="ProtNLM"/>
    </source>
</evidence>
<evidence type="ECO:0000313" key="2">
    <source>
        <dbReference type="Proteomes" id="UP000031668"/>
    </source>
</evidence>
<dbReference type="InterPro" id="IPR043128">
    <property type="entry name" value="Rev_trsase/Diguanyl_cyclase"/>
</dbReference>
<protein>
    <recommendedName>
        <fullName evidence="3">Reverse transcriptase/retrotransposon-derived protein RNase H-like domain-containing protein</fullName>
    </recommendedName>
</protein>
<dbReference type="InterPro" id="IPR043502">
    <property type="entry name" value="DNA/RNA_pol_sf"/>
</dbReference>
<dbReference type="AlphaFoldDB" id="A0A0C2MJR8"/>
<name>A0A0C2MJR8_THEKT</name>
<dbReference type="Proteomes" id="UP000031668">
    <property type="component" value="Unassembled WGS sequence"/>
</dbReference>
<reference evidence="1 2" key="1">
    <citation type="journal article" date="2014" name="Genome Biol. Evol.">
        <title>The genome of the myxosporean Thelohanellus kitauei shows adaptations to nutrient acquisition within its fish host.</title>
        <authorList>
            <person name="Yang Y."/>
            <person name="Xiong J."/>
            <person name="Zhou Z."/>
            <person name="Huo F."/>
            <person name="Miao W."/>
            <person name="Ran C."/>
            <person name="Liu Y."/>
            <person name="Zhang J."/>
            <person name="Feng J."/>
            <person name="Wang M."/>
            <person name="Wang M."/>
            <person name="Wang L."/>
            <person name="Yao B."/>
        </authorList>
    </citation>
    <scope>NUCLEOTIDE SEQUENCE [LARGE SCALE GENOMIC DNA]</scope>
    <source>
        <strain evidence="1">Wuqing</strain>
    </source>
</reference>
<comment type="caution">
    <text evidence="1">The sequence shown here is derived from an EMBL/GenBank/DDBJ whole genome shotgun (WGS) entry which is preliminary data.</text>
</comment>
<keyword evidence="2" id="KW-1185">Reference proteome</keyword>
<evidence type="ECO:0000313" key="1">
    <source>
        <dbReference type="EMBL" id="KII64595.1"/>
    </source>
</evidence>
<sequence>MPCGLRENGFPSIPCRSNREMANIQDKKRTTAIPWTIYYFKNFIHNYSFIAAPLFDLLRKDSDFKWTTRQVKAFGLLKEKLVSCLYLDILSQMRILLLDAMLLMLESQGPLKIVVPDTVKLELIKA</sequence>
<dbReference type="EMBL" id="JWZT01004179">
    <property type="protein sequence ID" value="KII64595.1"/>
    <property type="molecule type" value="Genomic_DNA"/>
</dbReference>
<proteinExistence type="predicted"/>
<dbReference type="Gene3D" id="3.30.70.270">
    <property type="match status" value="1"/>
</dbReference>
<organism evidence="1 2">
    <name type="scientific">Thelohanellus kitauei</name>
    <name type="common">Myxosporean</name>
    <dbReference type="NCBI Taxonomy" id="669202"/>
    <lineage>
        <taxon>Eukaryota</taxon>
        <taxon>Metazoa</taxon>
        <taxon>Cnidaria</taxon>
        <taxon>Myxozoa</taxon>
        <taxon>Myxosporea</taxon>
        <taxon>Bivalvulida</taxon>
        <taxon>Platysporina</taxon>
        <taxon>Myxobolidae</taxon>
        <taxon>Thelohanellus</taxon>
    </lineage>
</organism>